<dbReference type="Pfam" id="PF00240">
    <property type="entry name" value="ubiquitin"/>
    <property type="match status" value="1"/>
</dbReference>
<dbReference type="CDD" id="cd17039">
    <property type="entry name" value="Ubl_ubiquitin_like"/>
    <property type="match status" value="1"/>
</dbReference>
<evidence type="ECO:0000256" key="1">
    <source>
        <dbReference type="SAM" id="MobiDB-lite"/>
    </source>
</evidence>
<accession>A0A0B7BJ84</accession>
<name>A0A0B7BJ84_9EUPU</name>
<dbReference type="AlphaFoldDB" id="A0A0B7BJ84"/>
<feature type="compositionally biased region" description="Low complexity" evidence="1">
    <location>
        <begin position="88"/>
        <end position="109"/>
    </location>
</feature>
<feature type="domain" description="Ubiquitin-like" evidence="2">
    <location>
        <begin position="16"/>
        <end position="87"/>
    </location>
</feature>
<dbReference type="EMBL" id="HACG01046104">
    <property type="protein sequence ID" value="CEK92969.1"/>
    <property type="molecule type" value="Transcribed_RNA"/>
</dbReference>
<dbReference type="EMBL" id="HACG01046103">
    <property type="protein sequence ID" value="CEK92968.1"/>
    <property type="molecule type" value="Transcribed_RNA"/>
</dbReference>
<evidence type="ECO:0000313" key="3">
    <source>
        <dbReference type="EMBL" id="CEK92968.1"/>
    </source>
</evidence>
<evidence type="ECO:0000313" key="4">
    <source>
        <dbReference type="EMBL" id="CEK92969.1"/>
    </source>
</evidence>
<proteinExistence type="predicted"/>
<dbReference type="SUPFAM" id="SSF54236">
    <property type="entry name" value="Ubiquitin-like"/>
    <property type="match status" value="1"/>
</dbReference>
<dbReference type="InterPro" id="IPR029071">
    <property type="entry name" value="Ubiquitin-like_domsf"/>
</dbReference>
<dbReference type="Gene3D" id="3.10.20.90">
    <property type="entry name" value="Phosphatidylinositol 3-kinase Catalytic Subunit, Chain A, domain 1"/>
    <property type="match status" value="1"/>
</dbReference>
<dbReference type="InterPro" id="IPR000626">
    <property type="entry name" value="Ubiquitin-like_dom"/>
</dbReference>
<feature type="region of interest" description="Disordered" evidence="1">
    <location>
        <begin position="87"/>
        <end position="121"/>
    </location>
</feature>
<dbReference type="PROSITE" id="PS50053">
    <property type="entry name" value="UBIQUITIN_2"/>
    <property type="match status" value="1"/>
</dbReference>
<reference evidence="3" key="1">
    <citation type="submission" date="2014-12" db="EMBL/GenBank/DDBJ databases">
        <title>Insight into the proteome of Arion vulgaris.</title>
        <authorList>
            <person name="Aradska J."/>
            <person name="Bulat T."/>
            <person name="Smidak R."/>
            <person name="Sarate P."/>
            <person name="Gangsoo J."/>
            <person name="Sialana F."/>
            <person name="Bilban M."/>
            <person name="Lubec G."/>
        </authorList>
    </citation>
    <scope>NUCLEOTIDE SEQUENCE</scope>
    <source>
        <tissue evidence="3">Skin</tissue>
    </source>
</reference>
<organism evidence="3">
    <name type="scientific">Arion vulgaris</name>
    <dbReference type="NCBI Taxonomy" id="1028688"/>
    <lineage>
        <taxon>Eukaryota</taxon>
        <taxon>Metazoa</taxon>
        <taxon>Spiralia</taxon>
        <taxon>Lophotrochozoa</taxon>
        <taxon>Mollusca</taxon>
        <taxon>Gastropoda</taxon>
        <taxon>Heterobranchia</taxon>
        <taxon>Euthyneura</taxon>
        <taxon>Panpulmonata</taxon>
        <taxon>Eupulmonata</taxon>
        <taxon>Stylommatophora</taxon>
        <taxon>Helicina</taxon>
        <taxon>Arionoidea</taxon>
        <taxon>Arionidae</taxon>
        <taxon>Arion</taxon>
    </lineage>
</organism>
<evidence type="ECO:0000259" key="2">
    <source>
        <dbReference type="PROSITE" id="PS50053"/>
    </source>
</evidence>
<sequence>MFDFEDINEISGLLPMRVVFQHLPNKSTSIYNVEFPVKSPVHRLKIDIAQRVKIRPEFQKWNYKGRVLDDKDTILNLRIKRDETIFIQQTGPPTQRQQQQQQQQQKKQQSTSDDYKLSEVT</sequence>
<protein>
    <recommendedName>
        <fullName evidence="2">Ubiquitin-like domain-containing protein</fullName>
    </recommendedName>
</protein>
<gene>
    <name evidence="3" type="primary">ORF191301</name>
    <name evidence="4" type="synonym">ORF191303</name>
</gene>